<dbReference type="SMART" id="SM00862">
    <property type="entry name" value="Trans_reg_C"/>
    <property type="match status" value="1"/>
</dbReference>
<dbReference type="Gene3D" id="3.40.50.300">
    <property type="entry name" value="P-loop containing nucleotide triphosphate hydrolases"/>
    <property type="match status" value="1"/>
</dbReference>
<dbReference type="PRINTS" id="PR00364">
    <property type="entry name" value="DISEASERSIST"/>
</dbReference>
<sequence length="978" mass="104896">MGGLRFAVLGPVRGWRDEGELALGPPQQRSMLLSLLLRANHPVSAQQLIDDLWGEEPPAKAAGVIRTYVHRLRRILGPAALTSLDGGYVLAVEPGRLDTDRCEELISKAKRCRGAGECARAATTLRSALALWHGEPMPGLPGPYAERQRGEWTERRVALLELCLEAEVEAGLSGEIVAELAAVAAEHPLRERLSELLMLALYRTGRQAEALNVYRATDRRLRAELGVTPGPGLRELQRRILAADATLVAPAPPRPAAEEADSPYQAPVRPTQVPADVTDFTGRQAEIKALRTVLLAPRSMPVAAVAGLGGVGKTALAVHVAHGLAADFPDGQLYVDLHGADGRPTRPEEALGAFLRSLGVPTDGLPPKLAERSGQFRSLLSGRRVLVVLDNARDAEQVRPLLPGGPGCAVLITSRARLGSLPNAHFTELSVFAPEEAVGLLGQVVGQERLLAEADAAGELVRLCGHLPLAVRILAARLACRPSWTVARLLDKLSESRYRLDVLRTGDLAVESAFRFGYDQLDAEQARAFRLLAVPDAPDLSPAAVAAVLDLPQYEAEELAESLVDCSMLETVAPDRYRHHDLLRAFAQRLTRDSETIEDCRAAALVRLATHHHTETTAALGPSAARAALPTTEAPHTPDARAAARGRGEYLSIGALVSQYARLPESTRLDLMAELLLGCSLLCETGQATRPLGHAAKDLLHAAIQQGHRAAETRARLVLGRLLTEVGSEPSALAELLRARDLCTAHDLPRPLLALAHASLAACFVQVGRPSDAVEGFTAAVSVWERLGDRRSVAGELLNLAGAFAELGRFEAAIRVIDQSLAICHELADRELQALALDSLGTIAHDRGEFEQALEHHRGALALLRPDDRRRTGRTLLQLTESLRAVGRSAEAVEAAGRAVEVLTLDGDRRGRGLALAALGDALADRDATKDSAQACWSEAHDILAAIGSPEADRLHALIGPGRPADRPRRQWPSWLPA</sequence>
<dbReference type="SUPFAM" id="SSF52540">
    <property type="entry name" value="P-loop containing nucleoside triphosphate hydrolases"/>
    <property type="match status" value="1"/>
</dbReference>
<reference evidence="9" key="1">
    <citation type="journal article" date="2019" name="Int. J. Syst. Evol. Microbiol.">
        <title>The Global Catalogue of Microorganisms (GCM) 10K type strain sequencing project: providing services to taxonomists for standard genome sequencing and annotation.</title>
        <authorList>
            <consortium name="The Broad Institute Genomics Platform"/>
            <consortium name="The Broad Institute Genome Sequencing Center for Infectious Disease"/>
            <person name="Wu L."/>
            <person name="Ma J."/>
        </authorList>
    </citation>
    <scope>NUCLEOTIDE SEQUENCE [LARGE SCALE GENOMIC DNA]</scope>
    <source>
        <strain evidence="9">JCM 7356</strain>
    </source>
</reference>
<dbReference type="Gene3D" id="1.25.40.10">
    <property type="entry name" value="Tetratricopeptide repeat domain"/>
    <property type="match status" value="2"/>
</dbReference>
<organism evidence="8 9">
    <name type="scientific">Kitasatospora cystarginea</name>
    <dbReference type="NCBI Taxonomy" id="58350"/>
    <lineage>
        <taxon>Bacteria</taxon>
        <taxon>Bacillati</taxon>
        <taxon>Actinomycetota</taxon>
        <taxon>Actinomycetes</taxon>
        <taxon>Kitasatosporales</taxon>
        <taxon>Streptomycetaceae</taxon>
        <taxon>Kitasatospora</taxon>
    </lineage>
</organism>
<dbReference type="Pfam" id="PF00486">
    <property type="entry name" value="Trans_reg_C"/>
    <property type="match status" value="1"/>
</dbReference>
<dbReference type="InterPro" id="IPR011990">
    <property type="entry name" value="TPR-like_helical_dom_sf"/>
</dbReference>
<dbReference type="Pfam" id="PF03704">
    <property type="entry name" value="BTAD"/>
    <property type="match status" value="1"/>
</dbReference>
<keyword evidence="2" id="KW-0902">Two-component regulatory system</keyword>
<feature type="DNA-binding region" description="OmpR/PhoB-type" evidence="6">
    <location>
        <begin position="1"/>
        <end position="92"/>
    </location>
</feature>
<dbReference type="PANTHER" id="PTHR35807:SF1">
    <property type="entry name" value="TRANSCRIPTIONAL REGULATOR REDD"/>
    <property type="match status" value="1"/>
</dbReference>
<dbReference type="InterPro" id="IPR027417">
    <property type="entry name" value="P-loop_NTPase"/>
</dbReference>
<dbReference type="PANTHER" id="PTHR35807">
    <property type="entry name" value="TRANSCRIPTIONAL REGULATOR REDD-RELATED"/>
    <property type="match status" value="1"/>
</dbReference>
<dbReference type="Gene3D" id="1.10.10.10">
    <property type="entry name" value="Winged helix-like DNA-binding domain superfamily/Winged helix DNA-binding domain"/>
    <property type="match status" value="1"/>
</dbReference>
<keyword evidence="9" id="KW-1185">Reference proteome</keyword>
<dbReference type="SMART" id="SM01043">
    <property type="entry name" value="BTAD"/>
    <property type="match status" value="1"/>
</dbReference>
<keyword evidence="3" id="KW-0805">Transcription regulation</keyword>
<dbReference type="Pfam" id="PF00931">
    <property type="entry name" value="NB-ARC"/>
    <property type="match status" value="1"/>
</dbReference>
<accession>A0ABP5R0L8</accession>
<evidence type="ECO:0000256" key="1">
    <source>
        <dbReference type="ARBA" id="ARBA00005820"/>
    </source>
</evidence>
<dbReference type="SUPFAM" id="SSF46894">
    <property type="entry name" value="C-terminal effector domain of the bipartite response regulators"/>
    <property type="match status" value="1"/>
</dbReference>
<dbReference type="InterPro" id="IPR019734">
    <property type="entry name" value="TPR_rpt"/>
</dbReference>
<dbReference type="InterPro" id="IPR036388">
    <property type="entry name" value="WH-like_DNA-bd_sf"/>
</dbReference>
<dbReference type="Proteomes" id="UP001500305">
    <property type="component" value="Unassembled WGS sequence"/>
</dbReference>
<dbReference type="SMART" id="SM00028">
    <property type="entry name" value="TPR"/>
    <property type="match status" value="3"/>
</dbReference>
<comment type="caution">
    <text evidence="8">The sequence shown here is derived from an EMBL/GenBank/DDBJ whole genome shotgun (WGS) entry which is preliminary data.</text>
</comment>
<evidence type="ECO:0000256" key="6">
    <source>
        <dbReference type="PROSITE-ProRule" id="PRU01091"/>
    </source>
</evidence>
<dbReference type="PROSITE" id="PS51755">
    <property type="entry name" value="OMPR_PHOB"/>
    <property type="match status" value="1"/>
</dbReference>
<name>A0ABP5R0L8_9ACTN</name>
<dbReference type="InterPro" id="IPR016032">
    <property type="entry name" value="Sig_transdc_resp-reg_C-effctor"/>
</dbReference>
<dbReference type="InterPro" id="IPR001867">
    <property type="entry name" value="OmpR/PhoB-type_DNA-bd"/>
</dbReference>
<dbReference type="EMBL" id="BAAATR010000013">
    <property type="protein sequence ID" value="GAA2248777.1"/>
    <property type="molecule type" value="Genomic_DNA"/>
</dbReference>
<keyword evidence="4 6" id="KW-0238">DNA-binding</keyword>
<evidence type="ECO:0000256" key="2">
    <source>
        <dbReference type="ARBA" id="ARBA00023012"/>
    </source>
</evidence>
<dbReference type="InterPro" id="IPR005158">
    <property type="entry name" value="BTAD"/>
</dbReference>
<evidence type="ECO:0000256" key="4">
    <source>
        <dbReference type="ARBA" id="ARBA00023125"/>
    </source>
</evidence>
<protein>
    <submittedName>
        <fullName evidence="8">Transcriptional regulator AfsR</fullName>
    </submittedName>
</protein>
<gene>
    <name evidence="8" type="primary">afsR_1</name>
    <name evidence="8" type="ORF">GCM10010430_34190</name>
</gene>
<comment type="similarity">
    <text evidence="1">Belongs to the AfsR/DnrI/RedD regulatory family.</text>
</comment>
<dbReference type="Pfam" id="PF13424">
    <property type="entry name" value="TPR_12"/>
    <property type="match status" value="1"/>
</dbReference>
<evidence type="ECO:0000256" key="3">
    <source>
        <dbReference type="ARBA" id="ARBA00023015"/>
    </source>
</evidence>
<dbReference type="InterPro" id="IPR002182">
    <property type="entry name" value="NB-ARC"/>
</dbReference>
<proteinExistence type="inferred from homology"/>
<evidence type="ECO:0000256" key="5">
    <source>
        <dbReference type="ARBA" id="ARBA00023163"/>
    </source>
</evidence>
<dbReference type="SUPFAM" id="SSF48452">
    <property type="entry name" value="TPR-like"/>
    <property type="match status" value="3"/>
</dbReference>
<dbReference type="RefSeq" id="WP_344637255.1">
    <property type="nucleotide sequence ID" value="NZ_BAAATR010000013.1"/>
</dbReference>
<evidence type="ECO:0000313" key="8">
    <source>
        <dbReference type="EMBL" id="GAA2248777.1"/>
    </source>
</evidence>
<dbReference type="InterPro" id="IPR051677">
    <property type="entry name" value="AfsR-DnrI-RedD_regulator"/>
</dbReference>
<evidence type="ECO:0000313" key="9">
    <source>
        <dbReference type="Proteomes" id="UP001500305"/>
    </source>
</evidence>
<feature type="domain" description="OmpR/PhoB-type" evidence="7">
    <location>
        <begin position="1"/>
        <end position="92"/>
    </location>
</feature>
<keyword evidence="5" id="KW-0804">Transcription</keyword>
<dbReference type="CDD" id="cd15831">
    <property type="entry name" value="BTAD"/>
    <property type="match status" value="1"/>
</dbReference>
<evidence type="ECO:0000259" key="7">
    <source>
        <dbReference type="PROSITE" id="PS51755"/>
    </source>
</evidence>